<dbReference type="InterPro" id="IPR036047">
    <property type="entry name" value="F-box-like_dom_sf"/>
</dbReference>
<keyword evidence="1" id="KW-0175">Coiled coil</keyword>
<name>A0A7R8YS69_HERIL</name>
<dbReference type="CDD" id="cd22100">
    <property type="entry name" value="F-box_FBXO28"/>
    <property type="match status" value="1"/>
</dbReference>
<dbReference type="OMA" id="KMIRTHA"/>
<dbReference type="InterPro" id="IPR001810">
    <property type="entry name" value="F-box_dom"/>
</dbReference>
<protein>
    <recommendedName>
        <fullName evidence="2">F-box domain-containing protein</fullName>
    </recommendedName>
</protein>
<evidence type="ECO:0000259" key="2">
    <source>
        <dbReference type="PROSITE" id="PS50181"/>
    </source>
</evidence>
<feature type="coiled-coil region" evidence="1">
    <location>
        <begin position="260"/>
        <end position="294"/>
    </location>
</feature>
<dbReference type="GO" id="GO:0000209">
    <property type="term" value="P:protein polyubiquitination"/>
    <property type="evidence" value="ECO:0007669"/>
    <property type="project" value="TreeGrafter"/>
</dbReference>
<dbReference type="Proteomes" id="UP000594454">
    <property type="component" value="Chromosome 2"/>
</dbReference>
<dbReference type="PANTHER" id="PTHR13252">
    <property type="entry name" value="F-BOX ONLY PROTEIN 28"/>
    <property type="match status" value="1"/>
</dbReference>
<evidence type="ECO:0000313" key="3">
    <source>
        <dbReference type="EMBL" id="CAD7082260.1"/>
    </source>
</evidence>
<dbReference type="EMBL" id="LR899010">
    <property type="protein sequence ID" value="CAD7082260.1"/>
    <property type="molecule type" value="Genomic_DNA"/>
</dbReference>
<dbReference type="InParanoid" id="A0A7R8YS69"/>
<gene>
    <name evidence="3" type="ORF">HERILL_LOCUS5309</name>
</gene>
<dbReference type="AlphaFoldDB" id="A0A7R8YS69"/>
<dbReference type="FunCoup" id="A0A7R8YS69">
    <property type="interactions" value="28"/>
</dbReference>
<evidence type="ECO:0000313" key="4">
    <source>
        <dbReference type="Proteomes" id="UP000594454"/>
    </source>
</evidence>
<dbReference type="OrthoDB" id="5860767at2759"/>
<dbReference type="PANTHER" id="PTHR13252:SF9">
    <property type="entry name" value="F-BOX ONLY PROTEIN 28"/>
    <property type="match status" value="1"/>
</dbReference>
<keyword evidence="4" id="KW-1185">Reference proteome</keyword>
<dbReference type="PROSITE" id="PS50181">
    <property type="entry name" value="FBOX"/>
    <property type="match status" value="1"/>
</dbReference>
<reference evidence="3 4" key="1">
    <citation type="submission" date="2020-11" db="EMBL/GenBank/DDBJ databases">
        <authorList>
            <person name="Wallbank WR R."/>
            <person name="Pardo Diaz C."/>
            <person name="Kozak K."/>
            <person name="Martin S."/>
            <person name="Jiggins C."/>
            <person name="Moest M."/>
            <person name="Warren A I."/>
            <person name="Generalovic N T."/>
            <person name="Byers J.R.P. K."/>
            <person name="Montejo-Kovacevich G."/>
            <person name="Yen C E."/>
        </authorList>
    </citation>
    <scope>NUCLEOTIDE SEQUENCE [LARGE SCALE GENOMIC DNA]</scope>
</reference>
<dbReference type="SUPFAM" id="SSF81383">
    <property type="entry name" value="F-box domain"/>
    <property type="match status" value="1"/>
</dbReference>
<evidence type="ECO:0000256" key="1">
    <source>
        <dbReference type="SAM" id="Coils"/>
    </source>
</evidence>
<feature type="domain" description="F-box" evidence="2">
    <location>
        <begin position="6"/>
        <end position="54"/>
    </location>
</feature>
<dbReference type="InterPro" id="IPR039719">
    <property type="entry name" value="FBXO28"/>
</dbReference>
<proteinExistence type="predicted"/>
<accession>A0A7R8YS69</accession>
<sequence>MQRASPMTILDLPDCMLENILEYMSYDEVARKRIVCRPFDKAGQRILNRGFNKMIRTHAAHLKRLKALLPRRESERRNHPLARHTDILTCIETRISMLSMTYSKYIDLNLCCFIPGKVIDEVYNIFKLIKYDTKPLRAHEVLQELRDISSMAIEHFDEKIANGLKKSYMSASPGRLSVAGSIGSGSDLLHLTPPSLSVDDMGEVMPRRCDGENNCRQARMNKMALVRMETKYKNAIKKFTQMIQIQNKQMRHLRCNSLRISQLTSTVADLKRQIEESEAKNREIKANISQIAQEAGSSISSAPVPMRNIKPRAATIILKRRITQSINDTTDFPEMKQIKLDEYKDEQQDDNMLIC</sequence>
<organism evidence="3 4">
    <name type="scientific">Hermetia illucens</name>
    <name type="common">Black soldier fly</name>
    <dbReference type="NCBI Taxonomy" id="343691"/>
    <lineage>
        <taxon>Eukaryota</taxon>
        <taxon>Metazoa</taxon>
        <taxon>Ecdysozoa</taxon>
        <taxon>Arthropoda</taxon>
        <taxon>Hexapoda</taxon>
        <taxon>Insecta</taxon>
        <taxon>Pterygota</taxon>
        <taxon>Neoptera</taxon>
        <taxon>Endopterygota</taxon>
        <taxon>Diptera</taxon>
        <taxon>Brachycera</taxon>
        <taxon>Stratiomyomorpha</taxon>
        <taxon>Stratiomyidae</taxon>
        <taxon>Hermetiinae</taxon>
        <taxon>Hermetia</taxon>
    </lineage>
</organism>